<accession>A0A8S0Z9G5</accession>
<dbReference type="AlphaFoldDB" id="A0A8S0Z9G5"/>
<keyword evidence="1" id="KW-0812">Transmembrane</keyword>
<feature type="transmembrane region" description="Helical" evidence="1">
    <location>
        <begin position="20"/>
        <end position="39"/>
    </location>
</feature>
<sequence length="178" mass="20681">MLFNQLRYLERCYEYPVSSGLFTSISGTFVTVQTFILYLQDSSKVKRTAGIASWAIATWAFIVIFSLFLDMFQKQIEQTKLICAYVQLKPSTPVEMLKLTKDILATFEVRDARISLYNVFFFNTGFVFKLAASTFVYITVQLQVALSYFDDENKVDNITESSSFNLDRNRIKEFLFLY</sequence>
<keyword evidence="3" id="KW-1185">Reference proteome</keyword>
<dbReference type="EMBL" id="CADEBC010000346">
    <property type="protein sequence ID" value="CAB3228503.1"/>
    <property type="molecule type" value="Genomic_DNA"/>
</dbReference>
<organism evidence="2 3">
    <name type="scientific">Arctia plantaginis</name>
    <name type="common">Wood tiger moth</name>
    <name type="synonym">Phalaena plantaginis</name>
    <dbReference type="NCBI Taxonomy" id="874455"/>
    <lineage>
        <taxon>Eukaryota</taxon>
        <taxon>Metazoa</taxon>
        <taxon>Ecdysozoa</taxon>
        <taxon>Arthropoda</taxon>
        <taxon>Hexapoda</taxon>
        <taxon>Insecta</taxon>
        <taxon>Pterygota</taxon>
        <taxon>Neoptera</taxon>
        <taxon>Endopterygota</taxon>
        <taxon>Lepidoptera</taxon>
        <taxon>Glossata</taxon>
        <taxon>Ditrysia</taxon>
        <taxon>Noctuoidea</taxon>
        <taxon>Erebidae</taxon>
        <taxon>Arctiinae</taxon>
        <taxon>Arctia</taxon>
    </lineage>
</organism>
<evidence type="ECO:0000313" key="2">
    <source>
        <dbReference type="EMBL" id="CAB3228503.1"/>
    </source>
</evidence>
<gene>
    <name evidence="2" type="ORF">APLA_LOCUS3641</name>
</gene>
<protein>
    <submittedName>
        <fullName evidence="2">Uncharacterized protein</fullName>
    </submittedName>
</protein>
<keyword evidence="1" id="KW-1133">Transmembrane helix</keyword>
<reference evidence="2 3" key="1">
    <citation type="submission" date="2020-04" db="EMBL/GenBank/DDBJ databases">
        <authorList>
            <person name="Wallbank WR R."/>
            <person name="Pardo Diaz C."/>
            <person name="Kozak K."/>
            <person name="Martin S."/>
            <person name="Jiggins C."/>
            <person name="Moest M."/>
            <person name="Warren A I."/>
            <person name="Byers J.R.P. K."/>
            <person name="Montejo-Kovacevich G."/>
            <person name="Yen C E."/>
        </authorList>
    </citation>
    <scope>NUCLEOTIDE SEQUENCE [LARGE SCALE GENOMIC DNA]</scope>
</reference>
<name>A0A8S0Z9G5_ARCPL</name>
<dbReference type="Proteomes" id="UP000494106">
    <property type="component" value="Unassembled WGS sequence"/>
</dbReference>
<keyword evidence="1" id="KW-0472">Membrane</keyword>
<evidence type="ECO:0000256" key="1">
    <source>
        <dbReference type="SAM" id="Phobius"/>
    </source>
</evidence>
<comment type="caution">
    <text evidence="2">The sequence shown here is derived from an EMBL/GenBank/DDBJ whole genome shotgun (WGS) entry which is preliminary data.</text>
</comment>
<evidence type="ECO:0000313" key="3">
    <source>
        <dbReference type="Proteomes" id="UP000494106"/>
    </source>
</evidence>
<proteinExistence type="predicted"/>
<dbReference type="OrthoDB" id="7232615at2759"/>
<feature type="transmembrane region" description="Helical" evidence="1">
    <location>
        <begin position="51"/>
        <end position="69"/>
    </location>
</feature>